<gene>
    <name evidence="1" type="ORF">CEN88_310</name>
</gene>
<evidence type="ECO:0000313" key="2">
    <source>
        <dbReference type="Proteomes" id="UP000318711"/>
    </source>
</evidence>
<name>A0A554LVA5_9BACT</name>
<accession>A0A554LVA5</accession>
<dbReference type="AlphaFoldDB" id="A0A554LVA5"/>
<organism evidence="1 2">
    <name type="scientific">Candidatus Berkelbacteria bacterium Licking1014_2</name>
    <dbReference type="NCBI Taxonomy" id="2017146"/>
    <lineage>
        <taxon>Bacteria</taxon>
        <taxon>Candidatus Berkelbacteria</taxon>
    </lineage>
</organism>
<dbReference type="EMBL" id="VMGL01000034">
    <property type="protein sequence ID" value="TSC96569.1"/>
    <property type="molecule type" value="Genomic_DNA"/>
</dbReference>
<reference evidence="1 2" key="1">
    <citation type="submission" date="2017-07" db="EMBL/GenBank/DDBJ databases">
        <title>Mechanisms for carbon and nitrogen cycling indicate functional differentiation within the Candidate Phyla Radiation.</title>
        <authorList>
            <person name="Danczak R.E."/>
            <person name="Johnston M.D."/>
            <person name="Kenah C."/>
            <person name="Slattery M."/>
            <person name="Wrighton K.C."/>
            <person name="Wilkins M.J."/>
        </authorList>
    </citation>
    <scope>NUCLEOTIDE SEQUENCE [LARGE SCALE GENOMIC DNA]</scope>
    <source>
        <strain evidence="1">Licking1014_2</strain>
    </source>
</reference>
<proteinExistence type="predicted"/>
<comment type="caution">
    <text evidence="1">The sequence shown here is derived from an EMBL/GenBank/DDBJ whole genome shotgun (WGS) entry which is preliminary data.</text>
</comment>
<protein>
    <submittedName>
        <fullName evidence="1">Uncharacterized protein</fullName>
    </submittedName>
</protein>
<evidence type="ECO:0000313" key="1">
    <source>
        <dbReference type="EMBL" id="TSC96569.1"/>
    </source>
</evidence>
<sequence>MAYQATNKKNNKTYNLHSKDVTLRGGRQVTIYFFCEDIRDGALDEVPAGYEVFYSDRTGMPMLRKERKES</sequence>
<dbReference type="Proteomes" id="UP000318711">
    <property type="component" value="Unassembled WGS sequence"/>
</dbReference>